<dbReference type="PROSITE" id="PS50158">
    <property type="entry name" value="ZF_CCHC"/>
    <property type="match status" value="3"/>
</dbReference>
<evidence type="ECO:0000259" key="18">
    <source>
        <dbReference type="PROSITE" id="PS52039"/>
    </source>
</evidence>
<dbReference type="InterPro" id="IPR006171">
    <property type="entry name" value="TOPRIM_dom"/>
</dbReference>
<dbReference type="EMBL" id="KZ819634">
    <property type="protein sequence ID" value="PWN93911.1"/>
    <property type="molecule type" value="Genomic_DNA"/>
</dbReference>
<dbReference type="SMART" id="SM00493">
    <property type="entry name" value="TOPRIM"/>
    <property type="match status" value="1"/>
</dbReference>
<dbReference type="CDD" id="cd00186">
    <property type="entry name" value="TOP1Ac"/>
    <property type="match status" value="1"/>
</dbReference>
<feature type="compositionally biased region" description="Polar residues" evidence="14">
    <location>
        <begin position="740"/>
        <end position="751"/>
    </location>
</feature>
<feature type="domain" description="GRF-type" evidence="17">
    <location>
        <begin position="865"/>
        <end position="908"/>
    </location>
</feature>
<evidence type="ECO:0000256" key="7">
    <source>
        <dbReference type="ARBA" id="ARBA00022771"/>
    </source>
</evidence>
<dbReference type="EC" id="5.6.2.1" evidence="4 13"/>
<dbReference type="InterPro" id="IPR010666">
    <property type="entry name" value="Znf_GRF"/>
</dbReference>
<dbReference type="SMART" id="SM00436">
    <property type="entry name" value="TOP1Bc"/>
    <property type="match status" value="1"/>
</dbReference>
<dbReference type="Gene3D" id="2.70.20.10">
    <property type="entry name" value="Topoisomerase I, domain 3"/>
    <property type="match status" value="1"/>
</dbReference>
<keyword evidence="11 13" id="KW-0413">Isomerase</keyword>
<dbReference type="STRING" id="215250.A0A316YXJ5"/>
<dbReference type="CDD" id="cd03362">
    <property type="entry name" value="TOPRIM_TopoIA_TopoIII"/>
    <property type="match status" value="1"/>
</dbReference>
<dbReference type="InterPro" id="IPR034144">
    <property type="entry name" value="TOPRIM_TopoIII"/>
</dbReference>
<dbReference type="FunFam" id="3.40.50.140:FF:000005">
    <property type="entry name" value="DNA topoisomerase"/>
    <property type="match status" value="1"/>
</dbReference>
<feature type="region of interest" description="Disordered" evidence="14">
    <location>
        <begin position="952"/>
        <end position="986"/>
    </location>
</feature>
<evidence type="ECO:0000256" key="5">
    <source>
        <dbReference type="ARBA" id="ARBA00022664"/>
    </source>
</evidence>
<sequence length="1117" mass="123149">MKILCVAEKPSIAKSISEILSSGNGLQNRPGRDQFCRNFCFRYRMPPGQSFGRHRANGWVDMVVTSVRGHLMSNDFGDEYRKWKSCSPTALFEAPIMSFVSEDCKKVAQNLKDEARSSDVLMIWTDCDREGEHIGAEVVRECQRVKRDIEVTRARFSAIIANQIHHAAQNPVALDWAAADAVEARIELDLRIGSAFTRMQTLTLQGHFQELDKKIISYGPCQFPTLGFVVDQYIKHSEFVPEPFWYIHVMHRKAPIDVTFHWARKHLFVQAEVKRIFDRCKSDPEATVIKVTSKQTRKYKPRPLTTVELQKSGGRLLHMAPKRILDVAEKLYQRGFLSYPRTETDQYDAQFDFKTLVGKQRSDSDWGRFASQLLDDQGAFDKPRNGQKNDKAHPPIHPTAHANGLTGDDKKVYEYVTRRFLASCSKDAIGEETKIDLKIAGELFTATGIVVQVRNFLDVFPYETWGGPGLPQFEEGERFVPTELTMKEGETTRPKLLTEADLVSLMDRNGIGTDATIAEHIAKIIEREYVMAQMEGRIKYLVPSTLGMGLVMGYNDINFAGNKSLCKPLLRRETEEAMTKVCEGETTKAQMVQQSLQEYRAVYTQANGSIERVILQMARYLRGEEPPAPPEWAAAAASSTANEPRQDDLLSLDDDLEVIDDEDLWSVLDGVETGGESSAPGPGDDARRIRSGGGNHGAMGTSSASSNSANAQIEVIEIDDDDDDVPVPSHAPAAAPRQQPLRTQTFHPGQSTSFADRVQERESADAHTPMCRCGQAAVQRKVIKESANKGRMFWRCPKQQGDETECGFFEWCDEAATSGARVPPYTRPSGSLDESNARGLTDSTMDRYRSIMNASSNLASNEVQCECGQEAKRNQVFKDGPNKGRFFYTCPKLSGRTRCKFFAWADEGTDAGQQQQQQQQQQQRAAQGPTRDLAGQSCFNCGEEGHWASACPQPKSDGATGSSRAATFGGNGVGGSSRSARGGPSGTVSGTCFTCGGEGHWASNCSAHAASAGPSVAPSRKRGAGGRARNSHAVDVDMYNNENSEDEGLHYDDRGGAGGRSKRVGTCFNCGQEGHWSSDCSEARQEGAARAFTSRGGAKRGRTTRGGPRKRGRGSSR</sequence>
<accession>A0A316YXJ5</accession>
<feature type="domain" description="CCHC-type" evidence="15">
    <location>
        <begin position="1067"/>
        <end position="1082"/>
    </location>
</feature>
<evidence type="ECO:0000256" key="4">
    <source>
        <dbReference type="ARBA" id="ARBA00012891"/>
    </source>
</evidence>
<feature type="domain" description="CCHC-type" evidence="15">
    <location>
        <begin position="992"/>
        <end position="1005"/>
    </location>
</feature>
<keyword evidence="5" id="KW-0507">mRNA processing</keyword>
<dbReference type="GO" id="GO:0003677">
    <property type="term" value="F:DNA binding"/>
    <property type="evidence" value="ECO:0007669"/>
    <property type="project" value="UniProtKB-KW"/>
</dbReference>
<dbReference type="PRINTS" id="PR00417">
    <property type="entry name" value="PRTPISMRASEI"/>
</dbReference>
<dbReference type="GO" id="GO:0031422">
    <property type="term" value="C:RecQ family helicase-topoisomerase III complex"/>
    <property type="evidence" value="ECO:0007669"/>
    <property type="project" value="TreeGrafter"/>
</dbReference>
<keyword evidence="10 13" id="KW-0238">DNA-binding</keyword>
<dbReference type="InterPro" id="IPR013824">
    <property type="entry name" value="Topo_IA_cen_sub1"/>
</dbReference>
<feature type="domain" description="Toprim" evidence="16">
    <location>
        <begin position="2"/>
        <end position="157"/>
    </location>
</feature>
<evidence type="ECO:0000256" key="9">
    <source>
        <dbReference type="ARBA" id="ARBA00023029"/>
    </source>
</evidence>
<evidence type="ECO:0000256" key="11">
    <source>
        <dbReference type="ARBA" id="ARBA00023235"/>
    </source>
</evidence>
<dbReference type="PANTHER" id="PTHR11390">
    <property type="entry name" value="PROKARYOTIC DNA TOPOISOMERASE"/>
    <property type="match status" value="1"/>
</dbReference>
<protein>
    <recommendedName>
        <fullName evidence="4 13">DNA topoisomerase</fullName>
        <ecNumber evidence="4 13">5.6.2.1</ecNumber>
    </recommendedName>
</protein>
<dbReference type="GO" id="GO:0006397">
    <property type="term" value="P:mRNA processing"/>
    <property type="evidence" value="ECO:0007669"/>
    <property type="project" value="UniProtKB-KW"/>
</dbReference>
<evidence type="ECO:0000256" key="8">
    <source>
        <dbReference type="ARBA" id="ARBA00022833"/>
    </source>
</evidence>
<dbReference type="SMART" id="SM00343">
    <property type="entry name" value="ZnF_C2HC"/>
    <property type="match status" value="3"/>
</dbReference>
<comment type="function">
    <text evidence="13">Introduces a single-strand break via transesterification at a target site in duplex DNA. Releases the supercoiling and torsional tension of DNA introduced during the DNA replication and transcription by transiently cleaving and rejoining one strand of the DNA duplex. The scissile phosphodiester is attacked by the catalytic tyrosine of the enzyme, resulting in the formation of a DNA-(5'-phosphotyrosyl)-enzyme intermediate and the expulsion of a 3'-OH DNA strand.</text>
</comment>
<dbReference type="InterPro" id="IPR003602">
    <property type="entry name" value="Topo_IA_DNA-bd_dom"/>
</dbReference>
<dbReference type="PROSITE" id="PS00396">
    <property type="entry name" value="TOPO_IA_1"/>
    <property type="match status" value="1"/>
</dbReference>
<dbReference type="InterPro" id="IPR023405">
    <property type="entry name" value="Topo_IA_core_domain"/>
</dbReference>
<gene>
    <name evidence="19" type="ORF">FA10DRAFT_237600</name>
</gene>
<keyword evidence="7 12" id="KW-0863">Zinc-finger</keyword>
<dbReference type="RefSeq" id="XP_025381109.1">
    <property type="nucleotide sequence ID" value="XM_025519114.1"/>
</dbReference>
<dbReference type="Gene3D" id="1.10.290.10">
    <property type="entry name" value="Topoisomerase I, domain 4"/>
    <property type="match status" value="1"/>
</dbReference>
<evidence type="ECO:0000259" key="17">
    <source>
        <dbReference type="PROSITE" id="PS51999"/>
    </source>
</evidence>
<dbReference type="GO" id="GO:0005634">
    <property type="term" value="C:nucleus"/>
    <property type="evidence" value="ECO:0007669"/>
    <property type="project" value="TreeGrafter"/>
</dbReference>
<dbReference type="InterPro" id="IPR001878">
    <property type="entry name" value="Znf_CCHC"/>
</dbReference>
<evidence type="ECO:0000256" key="10">
    <source>
        <dbReference type="ARBA" id="ARBA00023125"/>
    </source>
</evidence>
<dbReference type="PANTHER" id="PTHR11390:SF21">
    <property type="entry name" value="DNA TOPOISOMERASE 3-ALPHA"/>
    <property type="match status" value="1"/>
</dbReference>
<comment type="catalytic activity">
    <reaction evidence="1 13">
        <text>ATP-independent breakage of single-stranded DNA, followed by passage and rejoining.</text>
        <dbReference type="EC" id="5.6.2.1"/>
    </reaction>
</comment>
<dbReference type="InterPro" id="IPR013826">
    <property type="entry name" value="Topo_IA_cen_sub3"/>
</dbReference>
<dbReference type="InterPro" id="IPR003601">
    <property type="entry name" value="Topo_IA_2"/>
</dbReference>
<feature type="region of interest" description="Disordered" evidence="14">
    <location>
        <begin position="671"/>
        <end position="708"/>
    </location>
</feature>
<proteinExistence type="inferred from homology"/>
<dbReference type="InterPro" id="IPR036875">
    <property type="entry name" value="Znf_CCHC_sf"/>
</dbReference>
<feature type="domain" description="GRF-type" evidence="17">
    <location>
        <begin position="771"/>
        <end position="815"/>
    </location>
</feature>
<dbReference type="PROSITE" id="PS51999">
    <property type="entry name" value="ZF_GRF"/>
    <property type="match status" value="2"/>
</dbReference>
<dbReference type="InParanoid" id="A0A316YXJ5"/>
<dbReference type="GO" id="GO:0006265">
    <property type="term" value="P:DNA topological change"/>
    <property type="evidence" value="ECO:0007669"/>
    <property type="project" value="InterPro"/>
</dbReference>
<dbReference type="SMART" id="SM00437">
    <property type="entry name" value="TOP1Ac"/>
    <property type="match status" value="1"/>
</dbReference>
<dbReference type="Proteomes" id="UP000245768">
    <property type="component" value="Unassembled WGS sequence"/>
</dbReference>
<dbReference type="Pfam" id="PF00098">
    <property type="entry name" value="zf-CCHC"/>
    <property type="match status" value="3"/>
</dbReference>
<evidence type="ECO:0000256" key="3">
    <source>
        <dbReference type="ARBA" id="ARBA00009446"/>
    </source>
</evidence>
<name>A0A316YXJ5_9BASI</name>
<dbReference type="GO" id="GO:0008270">
    <property type="term" value="F:zinc ion binding"/>
    <property type="evidence" value="ECO:0007669"/>
    <property type="project" value="UniProtKB-KW"/>
</dbReference>
<reference evidence="19 20" key="1">
    <citation type="journal article" date="2018" name="Mol. Biol. Evol.">
        <title>Broad Genomic Sampling Reveals a Smut Pathogenic Ancestry of the Fungal Clade Ustilaginomycotina.</title>
        <authorList>
            <person name="Kijpornyongpan T."/>
            <person name="Mondo S.J."/>
            <person name="Barry K."/>
            <person name="Sandor L."/>
            <person name="Lee J."/>
            <person name="Lipzen A."/>
            <person name="Pangilinan J."/>
            <person name="LaButti K."/>
            <person name="Hainaut M."/>
            <person name="Henrissat B."/>
            <person name="Grigoriev I.V."/>
            <person name="Spatafora J.W."/>
            <person name="Aime M.C."/>
        </authorList>
    </citation>
    <scope>NUCLEOTIDE SEQUENCE [LARGE SCALE GENOMIC DNA]</scope>
    <source>
        <strain evidence="19 20">MCA 4198</strain>
    </source>
</reference>
<feature type="compositionally biased region" description="Basic and acidic residues" evidence="14">
    <location>
        <begin position="379"/>
        <end position="393"/>
    </location>
</feature>
<dbReference type="PROSITE" id="PS50880">
    <property type="entry name" value="TOPRIM"/>
    <property type="match status" value="1"/>
</dbReference>
<feature type="compositionally biased region" description="Basic residues" evidence="14">
    <location>
        <begin position="1097"/>
        <end position="1117"/>
    </location>
</feature>
<feature type="region of interest" description="Disordered" evidence="14">
    <location>
        <begin position="378"/>
        <end position="405"/>
    </location>
</feature>
<comment type="cofactor">
    <cofactor evidence="2">
        <name>Mg(2+)</name>
        <dbReference type="ChEBI" id="CHEBI:18420"/>
    </cofactor>
</comment>
<feature type="compositionally biased region" description="Low complexity" evidence="14">
    <location>
        <begin position="726"/>
        <end position="736"/>
    </location>
</feature>
<comment type="similarity">
    <text evidence="3 13">Belongs to the type IA topoisomerase family.</text>
</comment>
<dbReference type="OrthoDB" id="430051at2759"/>
<dbReference type="SUPFAM" id="SSF56712">
    <property type="entry name" value="Prokaryotic type I DNA topoisomerase"/>
    <property type="match status" value="1"/>
</dbReference>
<dbReference type="FunFam" id="1.10.290.10:FF:000003">
    <property type="entry name" value="DNA topoisomerase"/>
    <property type="match status" value="1"/>
</dbReference>
<dbReference type="Gene3D" id="1.10.460.10">
    <property type="entry name" value="Topoisomerase I, domain 2"/>
    <property type="match status" value="1"/>
</dbReference>
<dbReference type="GO" id="GO:0006310">
    <property type="term" value="P:DNA recombination"/>
    <property type="evidence" value="ECO:0007669"/>
    <property type="project" value="TreeGrafter"/>
</dbReference>
<dbReference type="InterPro" id="IPR023406">
    <property type="entry name" value="Topo_IA_AS"/>
</dbReference>
<evidence type="ECO:0000256" key="1">
    <source>
        <dbReference type="ARBA" id="ARBA00000213"/>
    </source>
</evidence>
<feature type="compositionally biased region" description="Low complexity" evidence="14">
    <location>
        <begin position="913"/>
        <end position="923"/>
    </location>
</feature>
<dbReference type="InterPro" id="IPR013825">
    <property type="entry name" value="Topo_IA_cen_sub2"/>
</dbReference>
<dbReference type="GO" id="GO:0006281">
    <property type="term" value="P:DNA repair"/>
    <property type="evidence" value="ECO:0007669"/>
    <property type="project" value="TreeGrafter"/>
</dbReference>
<dbReference type="SUPFAM" id="SSF57756">
    <property type="entry name" value="Retrovirus zinc finger-like domains"/>
    <property type="match status" value="3"/>
</dbReference>
<evidence type="ECO:0000313" key="20">
    <source>
        <dbReference type="Proteomes" id="UP000245768"/>
    </source>
</evidence>
<feature type="region of interest" description="Disordered" evidence="14">
    <location>
        <begin position="625"/>
        <end position="646"/>
    </location>
</feature>
<feature type="domain" description="CCHC-type" evidence="15">
    <location>
        <begin position="938"/>
        <end position="953"/>
    </location>
</feature>
<evidence type="ECO:0000259" key="15">
    <source>
        <dbReference type="PROSITE" id="PS50158"/>
    </source>
</evidence>
<feature type="region of interest" description="Disordered" evidence="14">
    <location>
        <begin position="723"/>
        <end position="751"/>
    </location>
</feature>
<keyword evidence="8" id="KW-0862">Zinc</keyword>
<feature type="region of interest" description="Disordered" evidence="14">
    <location>
        <begin position="910"/>
        <end position="929"/>
    </location>
</feature>
<dbReference type="PROSITE" id="PS52039">
    <property type="entry name" value="TOPO_IA_2"/>
    <property type="match status" value="1"/>
</dbReference>
<evidence type="ECO:0000256" key="12">
    <source>
        <dbReference type="PROSITE-ProRule" id="PRU00047"/>
    </source>
</evidence>
<dbReference type="Gene3D" id="4.10.60.10">
    <property type="entry name" value="Zinc finger, CCHC-type"/>
    <property type="match status" value="3"/>
</dbReference>
<evidence type="ECO:0000256" key="6">
    <source>
        <dbReference type="ARBA" id="ARBA00022723"/>
    </source>
</evidence>
<keyword evidence="6" id="KW-0479">Metal-binding</keyword>
<evidence type="ECO:0000313" key="19">
    <source>
        <dbReference type="EMBL" id="PWN93911.1"/>
    </source>
</evidence>
<evidence type="ECO:0000259" key="16">
    <source>
        <dbReference type="PROSITE" id="PS50880"/>
    </source>
</evidence>
<feature type="region of interest" description="Disordered" evidence="14">
    <location>
        <begin position="1008"/>
        <end position="1117"/>
    </location>
</feature>
<keyword evidence="9 13" id="KW-0799">Topoisomerase</keyword>
<dbReference type="Pfam" id="PF01751">
    <property type="entry name" value="Toprim"/>
    <property type="match status" value="1"/>
</dbReference>
<dbReference type="InterPro" id="IPR000380">
    <property type="entry name" value="Topo_IA"/>
</dbReference>
<dbReference type="AlphaFoldDB" id="A0A316YXJ5"/>
<dbReference type="InterPro" id="IPR013497">
    <property type="entry name" value="Topo_IA_cen"/>
</dbReference>
<dbReference type="FunCoup" id="A0A316YXJ5">
    <property type="interactions" value="730"/>
</dbReference>
<organism evidence="19 20">
    <name type="scientific">Acaromyces ingoldii</name>
    <dbReference type="NCBI Taxonomy" id="215250"/>
    <lineage>
        <taxon>Eukaryota</taxon>
        <taxon>Fungi</taxon>
        <taxon>Dikarya</taxon>
        <taxon>Basidiomycota</taxon>
        <taxon>Ustilaginomycotina</taxon>
        <taxon>Exobasidiomycetes</taxon>
        <taxon>Exobasidiales</taxon>
        <taxon>Cryptobasidiaceae</taxon>
        <taxon>Acaromyces</taxon>
    </lineage>
</organism>
<dbReference type="Gene3D" id="3.40.50.140">
    <property type="match status" value="1"/>
</dbReference>
<evidence type="ECO:0000256" key="2">
    <source>
        <dbReference type="ARBA" id="ARBA00001946"/>
    </source>
</evidence>
<dbReference type="Pfam" id="PF06839">
    <property type="entry name" value="Zn_ribbon_GRF"/>
    <property type="match status" value="2"/>
</dbReference>
<evidence type="ECO:0000256" key="13">
    <source>
        <dbReference type="RuleBase" id="RU362092"/>
    </source>
</evidence>
<dbReference type="GeneID" id="37041030"/>
<feature type="compositionally biased region" description="Low complexity" evidence="14">
    <location>
        <begin position="631"/>
        <end position="643"/>
    </location>
</feature>
<keyword evidence="20" id="KW-1185">Reference proteome</keyword>
<dbReference type="Pfam" id="PF01131">
    <property type="entry name" value="Topoisom_bac"/>
    <property type="match status" value="1"/>
</dbReference>
<feature type="domain" description="Topo IA-type catalytic" evidence="18">
    <location>
        <begin position="175"/>
        <end position="603"/>
    </location>
</feature>
<evidence type="ECO:0000256" key="14">
    <source>
        <dbReference type="SAM" id="MobiDB-lite"/>
    </source>
</evidence>
<dbReference type="GO" id="GO:0003917">
    <property type="term" value="F:DNA topoisomerase type I (single strand cut, ATP-independent) activity"/>
    <property type="evidence" value="ECO:0007669"/>
    <property type="project" value="UniProtKB-EC"/>
</dbReference>